<dbReference type="Gene3D" id="1.20.1250.20">
    <property type="entry name" value="MFS general substrate transporter like domains"/>
    <property type="match status" value="2"/>
</dbReference>
<feature type="transmembrane region" description="Helical" evidence="5">
    <location>
        <begin position="242"/>
        <end position="263"/>
    </location>
</feature>
<dbReference type="PROSITE" id="PS51257">
    <property type="entry name" value="PROKAR_LIPOPROTEIN"/>
    <property type="match status" value="1"/>
</dbReference>
<feature type="transmembrane region" description="Helical" evidence="5">
    <location>
        <begin position="15"/>
        <end position="37"/>
    </location>
</feature>
<dbReference type="Gramene" id="Pp3c14_2614V3.2">
    <property type="protein sequence ID" value="Pp3c14_2614V3.2"/>
    <property type="gene ID" value="Pp3c14_2614"/>
</dbReference>
<dbReference type="Gramene" id="Pp3c14_2614V3.1">
    <property type="protein sequence ID" value="Pp3c14_2614V3.1"/>
    <property type="gene ID" value="Pp3c14_2614"/>
</dbReference>
<dbReference type="InterPro" id="IPR010658">
    <property type="entry name" value="Nodulin-like"/>
</dbReference>
<dbReference type="EnsemblPlants" id="Pp3c14_2614V3.2">
    <property type="protein sequence ID" value="Pp3c14_2614V3.2"/>
    <property type="gene ID" value="Pp3c14_2614"/>
</dbReference>
<evidence type="ECO:0000259" key="6">
    <source>
        <dbReference type="Pfam" id="PF06813"/>
    </source>
</evidence>
<gene>
    <name evidence="9" type="primary">LOC112291944</name>
    <name evidence="8" type="ORF">PHYPA_017904</name>
</gene>
<dbReference type="OrthoDB" id="410267at2759"/>
<feature type="transmembrane region" description="Helical" evidence="5">
    <location>
        <begin position="214"/>
        <end position="236"/>
    </location>
</feature>
<sequence length="582" mass="64486">MDTSPRTCVPRVDRWLGLSSNMVIMACGGLTYTYAVYSGHMKDVLHYTQEQTDDVGAAKDFGSILGLLSGFFFNYYPPWVTIYIGSFIHLFGYSMVWMTLVGTVSPSFWLLCTYFTLGVGGDSYIDTGCIITTLESFGDNRGTAMGLLKAQVGLSGAIFVLIYEVFIEPDVNRFILLVALAPSIAGFALAFLTRTFPPEYQDEDAEDIRQRFRLTYGVLIALGVFLMIVITIKELLDPGRSVLAFFLIIMLMFASAMFTMPLIRRPVEFFSSYISPCDETEDVVEGISLREFSRRPYRYKKKPFRPELEDIHEEEESAALKSSSEAESDDDIVVFKAGRDDTIDLEELLEPTLRSSLLGIDFWLITAVIMVGGGTGLAIINNFAQIGQALGNGEADVYVGLISVWSCFGRLLGGYGSDFLLKRGYPRPICLLMAQLLMSTCCVLLSTGWVPFLYVGSCMVGMAYGSHWSIQPPILAEVFGLPHFPTLYKINSCAAPIGAYLLSAKVVGVLYDKQATLFKSQAVNLVAENTCLGTQCFGSSLLVLAFLCALSAILNFWFMIRTRSYYDQQQPSPPSRVHVQVD</sequence>
<feature type="transmembrane region" description="Helical" evidence="5">
    <location>
        <begin position="147"/>
        <end position="167"/>
    </location>
</feature>
<dbReference type="AlphaFoldDB" id="A0A2K1JG33"/>
<keyword evidence="2 5" id="KW-0812">Transmembrane</keyword>
<reference evidence="8 10" key="2">
    <citation type="journal article" date="2018" name="Plant J.">
        <title>The Physcomitrella patens chromosome-scale assembly reveals moss genome structure and evolution.</title>
        <authorList>
            <person name="Lang D."/>
            <person name="Ullrich K.K."/>
            <person name="Murat F."/>
            <person name="Fuchs J."/>
            <person name="Jenkins J."/>
            <person name="Haas F.B."/>
            <person name="Piednoel M."/>
            <person name="Gundlach H."/>
            <person name="Van Bel M."/>
            <person name="Meyberg R."/>
            <person name="Vives C."/>
            <person name="Morata J."/>
            <person name="Symeonidi A."/>
            <person name="Hiss M."/>
            <person name="Muchero W."/>
            <person name="Kamisugi Y."/>
            <person name="Saleh O."/>
            <person name="Blanc G."/>
            <person name="Decker E.L."/>
            <person name="van Gessel N."/>
            <person name="Grimwood J."/>
            <person name="Hayes R.D."/>
            <person name="Graham S.W."/>
            <person name="Gunter L.E."/>
            <person name="McDaniel S.F."/>
            <person name="Hoernstein S.N.W."/>
            <person name="Larsson A."/>
            <person name="Li F.W."/>
            <person name="Perroud P.F."/>
            <person name="Phillips J."/>
            <person name="Ranjan P."/>
            <person name="Rokshar D.S."/>
            <person name="Rothfels C.J."/>
            <person name="Schneider L."/>
            <person name="Shu S."/>
            <person name="Stevenson D.W."/>
            <person name="Thummler F."/>
            <person name="Tillich M."/>
            <person name="Villarreal Aguilar J.C."/>
            <person name="Widiez T."/>
            <person name="Wong G.K."/>
            <person name="Wymore A."/>
            <person name="Zhang Y."/>
            <person name="Zimmer A.D."/>
            <person name="Quatrano R.S."/>
            <person name="Mayer K.F.X."/>
            <person name="Goodstein D."/>
            <person name="Casacuberta J.M."/>
            <person name="Vandepoele K."/>
            <person name="Reski R."/>
            <person name="Cuming A.C."/>
            <person name="Tuskan G.A."/>
            <person name="Maumus F."/>
            <person name="Salse J."/>
            <person name="Schmutz J."/>
            <person name="Rensing S.A."/>
        </authorList>
    </citation>
    <scope>NUCLEOTIDE SEQUENCE [LARGE SCALE GENOMIC DNA]</scope>
    <source>
        <strain evidence="9 10">cv. Gransden 2004</strain>
    </source>
</reference>
<dbReference type="Gramene" id="Pp3c14_2614V3.3">
    <property type="protein sequence ID" value="Pp3c14_2614V3.3"/>
    <property type="gene ID" value="Pp3c14_2614"/>
</dbReference>
<comment type="subcellular location">
    <subcellularLocation>
        <location evidence="1">Membrane</location>
        <topology evidence="1">Multi-pass membrane protein</topology>
    </subcellularLocation>
</comment>
<feature type="transmembrane region" description="Helical" evidence="5">
    <location>
        <begin position="541"/>
        <end position="560"/>
    </location>
</feature>
<feature type="transmembrane region" description="Helical" evidence="5">
    <location>
        <begin position="82"/>
        <end position="101"/>
    </location>
</feature>
<dbReference type="EMBL" id="ABEU02000014">
    <property type="protein sequence ID" value="PNR40502.1"/>
    <property type="molecule type" value="Genomic_DNA"/>
</dbReference>
<evidence type="ECO:0000313" key="10">
    <source>
        <dbReference type="Proteomes" id="UP000006727"/>
    </source>
</evidence>
<dbReference type="Pfam" id="PF23262">
    <property type="entry name" value="NFD4_C"/>
    <property type="match status" value="1"/>
</dbReference>
<reference evidence="8 10" key="1">
    <citation type="journal article" date="2008" name="Science">
        <title>The Physcomitrella genome reveals evolutionary insights into the conquest of land by plants.</title>
        <authorList>
            <person name="Rensing S."/>
            <person name="Lang D."/>
            <person name="Zimmer A."/>
            <person name="Terry A."/>
            <person name="Salamov A."/>
            <person name="Shapiro H."/>
            <person name="Nishiyama T."/>
            <person name="Perroud P.-F."/>
            <person name="Lindquist E."/>
            <person name="Kamisugi Y."/>
            <person name="Tanahashi T."/>
            <person name="Sakakibara K."/>
            <person name="Fujita T."/>
            <person name="Oishi K."/>
            <person name="Shin-I T."/>
            <person name="Kuroki Y."/>
            <person name="Toyoda A."/>
            <person name="Suzuki Y."/>
            <person name="Hashimoto A."/>
            <person name="Yamaguchi K."/>
            <person name="Sugano A."/>
            <person name="Kohara Y."/>
            <person name="Fujiyama A."/>
            <person name="Anterola A."/>
            <person name="Aoki S."/>
            <person name="Ashton N."/>
            <person name="Barbazuk W.B."/>
            <person name="Barker E."/>
            <person name="Bennetzen J."/>
            <person name="Bezanilla M."/>
            <person name="Blankenship R."/>
            <person name="Cho S.H."/>
            <person name="Dutcher S."/>
            <person name="Estelle M."/>
            <person name="Fawcett J.A."/>
            <person name="Gundlach H."/>
            <person name="Hanada K."/>
            <person name="Heyl A."/>
            <person name="Hicks K.A."/>
            <person name="Hugh J."/>
            <person name="Lohr M."/>
            <person name="Mayer K."/>
            <person name="Melkozernov A."/>
            <person name="Murata T."/>
            <person name="Nelson D."/>
            <person name="Pils B."/>
            <person name="Prigge M."/>
            <person name="Reiss B."/>
            <person name="Renner T."/>
            <person name="Rombauts S."/>
            <person name="Rushton P."/>
            <person name="Sanderfoot A."/>
            <person name="Schween G."/>
            <person name="Shiu S.-H."/>
            <person name="Stueber K."/>
            <person name="Theodoulou F.L."/>
            <person name="Tu H."/>
            <person name="Van de Peer Y."/>
            <person name="Verrier P.J."/>
            <person name="Waters E."/>
            <person name="Wood A."/>
            <person name="Yang L."/>
            <person name="Cove D."/>
            <person name="Cuming A."/>
            <person name="Hasebe M."/>
            <person name="Lucas S."/>
            <person name="Mishler D.B."/>
            <person name="Reski R."/>
            <person name="Grigoriev I."/>
            <person name="Quatrano R.S."/>
            <person name="Boore J.L."/>
        </authorList>
    </citation>
    <scope>NUCLEOTIDE SEQUENCE [LARGE SCALE GENOMIC DNA]</scope>
    <source>
        <strain evidence="9 10">cv. Gransden 2004</strain>
    </source>
</reference>
<dbReference type="SUPFAM" id="SSF103473">
    <property type="entry name" value="MFS general substrate transporter"/>
    <property type="match status" value="2"/>
</dbReference>
<dbReference type="Proteomes" id="UP000006727">
    <property type="component" value="Chromosome 14"/>
</dbReference>
<dbReference type="InterPro" id="IPR056555">
    <property type="entry name" value="NFD4_C"/>
</dbReference>
<dbReference type="GO" id="GO:0016020">
    <property type="term" value="C:membrane"/>
    <property type="evidence" value="ECO:0000318"/>
    <property type="project" value="GO_Central"/>
</dbReference>
<feature type="transmembrane region" description="Helical" evidence="5">
    <location>
        <begin position="397"/>
        <end position="417"/>
    </location>
</feature>
<dbReference type="STRING" id="3218.A0A2K1JG33"/>
<keyword evidence="4 5" id="KW-0472">Membrane</keyword>
<keyword evidence="10" id="KW-1185">Reference proteome</keyword>
<dbReference type="GeneID" id="112291944"/>
<dbReference type="PaxDb" id="3218-PP1S338_28V6.2"/>
<dbReference type="Gramene" id="Pp3c14_2610V3.1">
    <property type="protein sequence ID" value="Pp3c14_2610V3.1"/>
    <property type="gene ID" value="Pp3c14_2610"/>
</dbReference>
<dbReference type="PANTHER" id="PTHR21576:SF120">
    <property type="entry name" value="NODULIN-LIKE"/>
    <property type="match status" value="1"/>
</dbReference>
<evidence type="ECO:0000256" key="5">
    <source>
        <dbReference type="SAM" id="Phobius"/>
    </source>
</evidence>
<evidence type="ECO:0000256" key="4">
    <source>
        <dbReference type="ARBA" id="ARBA00023136"/>
    </source>
</evidence>
<evidence type="ECO:0000313" key="8">
    <source>
        <dbReference type="EMBL" id="PNR40502.1"/>
    </source>
</evidence>
<dbReference type="EnsemblPlants" id="Pp3c14_2614V3.1">
    <property type="protein sequence ID" value="Pp3c14_2614V3.1"/>
    <property type="gene ID" value="Pp3c14_2614"/>
</dbReference>
<dbReference type="RefSeq" id="XP_024395741.1">
    <property type="nucleotide sequence ID" value="XM_024539973.2"/>
</dbReference>
<dbReference type="KEGG" id="ppp:112291944"/>
<feature type="transmembrane region" description="Helical" evidence="5">
    <location>
        <begin position="362"/>
        <end position="385"/>
    </location>
</feature>
<proteinExistence type="predicted"/>
<evidence type="ECO:0000256" key="3">
    <source>
        <dbReference type="ARBA" id="ARBA00022989"/>
    </source>
</evidence>
<reference evidence="9" key="3">
    <citation type="submission" date="2020-12" db="UniProtKB">
        <authorList>
            <consortium name="EnsemblPlants"/>
        </authorList>
    </citation>
    <scope>IDENTIFICATION</scope>
</reference>
<dbReference type="EnsemblPlants" id="Pp3c14_2614V3.3">
    <property type="protein sequence ID" value="Pp3c14_2614V3.3"/>
    <property type="gene ID" value="Pp3c14_2614"/>
</dbReference>
<evidence type="ECO:0000259" key="7">
    <source>
        <dbReference type="Pfam" id="PF23262"/>
    </source>
</evidence>
<feature type="transmembrane region" description="Helical" evidence="5">
    <location>
        <begin position="173"/>
        <end position="193"/>
    </location>
</feature>
<feature type="domain" description="NFD4 C-terminal" evidence="7">
    <location>
        <begin position="357"/>
        <end position="566"/>
    </location>
</feature>
<dbReference type="RefSeq" id="XP_024395740.1">
    <property type="nucleotide sequence ID" value="XM_024539972.2"/>
</dbReference>
<organism evidence="8">
    <name type="scientific">Physcomitrium patens</name>
    <name type="common">Spreading-leaved earth moss</name>
    <name type="synonym">Physcomitrella patens</name>
    <dbReference type="NCBI Taxonomy" id="3218"/>
    <lineage>
        <taxon>Eukaryota</taxon>
        <taxon>Viridiplantae</taxon>
        <taxon>Streptophyta</taxon>
        <taxon>Embryophyta</taxon>
        <taxon>Bryophyta</taxon>
        <taxon>Bryophytina</taxon>
        <taxon>Bryopsida</taxon>
        <taxon>Funariidae</taxon>
        <taxon>Funariales</taxon>
        <taxon>Funariaceae</taxon>
        <taxon>Physcomitrium</taxon>
    </lineage>
</organism>
<keyword evidence="3 5" id="KW-1133">Transmembrane helix</keyword>
<evidence type="ECO:0000313" key="9">
    <source>
        <dbReference type="EnsemblPlants" id="Pp3c14_2610V3.1"/>
    </source>
</evidence>
<feature type="transmembrane region" description="Helical" evidence="5">
    <location>
        <begin position="429"/>
        <end position="454"/>
    </location>
</feature>
<name>A0A2K1JG33_PHYPA</name>
<dbReference type="InterPro" id="IPR036259">
    <property type="entry name" value="MFS_trans_sf"/>
</dbReference>
<protein>
    <submittedName>
        <fullName evidence="8 9">Uncharacterized protein</fullName>
    </submittedName>
</protein>
<accession>A0A2K1JG33</accession>
<dbReference type="PANTHER" id="PTHR21576">
    <property type="entry name" value="UNCHARACTERIZED NODULIN-LIKE PROTEIN"/>
    <property type="match status" value="1"/>
</dbReference>
<dbReference type="EnsemblPlants" id="Pp3c14_2610V3.1">
    <property type="protein sequence ID" value="Pp3c14_2610V3.1"/>
    <property type="gene ID" value="Pp3c14_2610"/>
</dbReference>
<feature type="domain" description="Nodulin-like" evidence="6">
    <location>
        <begin position="14"/>
        <end position="253"/>
    </location>
</feature>
<evidence type="ECO:0000256" key="2">
    <source>
        <dbReference type="ARBA" id="ARBA00022692"/>
    </source>
</evidence>
<dbReference type="Pfam" id="PF06813">
    <property type="entry name" value="Nodulin-like"/>
    <property type="match status" value="1"/>
</dbReference>
<evidence type="ECO:0000256" key="1">
    <source>
        <dbReference type="ARBA" id="ARBA00004141"/>
    </source>
</evidence>